<accession>A0A223CZ52</accession>
<dbReference type="InterPro" id="IPR036907">
    <property type="entry name" value="5'-Nucleotdase_C_sf"/>
</dbReference>
<dbReference type="InterPro" id="IPR008334">
    <property type="entry name" value="5'-Nucleotdase_C"/>
</dbReference>
<dbReference type="PANTHER" id="PTHR11575:SF23">
    <property type="entry name" value="5-NUCLEOTIDASE FAMILY PROTEIN"/>
    <property type="match status" value="1"/>
</dbReference>
<dbReference type="PRINTS" id="PR01607">
    <property type="entry name" value="APYRASEFAMLY"/>
</dbReference>
<feature type="domain" description="Calcineurin-like phosphoesterase" evidence="3">
    <location>
        <begin position="4"/>
        <end position="204"/>
    </location>
</feature>
<sequence length="477" mass="53307">MKIHFFHTNDVHSHFEEYLQVATQIRRHREGAKADLALVFTLEIGDHADRKRMETEGTLGRTNAALLKQMEYDAWTFGNNEGLTLPRDKWYELVNEAGFPVMIANLFDSETREPCAEFEPYQIWERDGVRIAVLGLTVPFFDFYKMFGIEAEQPRDAIVRLLPEIKKQGVDLIVLMSHLGLHSDRQIAAEFPEIDLIFGGHTHHALQKPEQVGNTIICQAGCYGSHYGHLAVEWDVESRKIVSFSGGAIGRDLSTVPDQDLVDVLAHFQEAAAVELAQVVAELPEPLEHRIAGDSPLSNVLTDGMRRLTGTPIAMINAGLLSHGLIAGEVTRADLLTCFPGPSTLVVLELTGAQILSLLHKGLDPSYVERVGKGYGFRGHYVGGLQVSGLVVRVVPSGVEDQYEVTAELGGQPLDPTAYYEVATADYLYFSPVYEEFKQGRSTRFELPFLRELLGMQLKEIVRVDTVPRFLYQEEKE</sequence>
<evidence type="ECO:0000313" key="5">
    <source>
        <dbReference type="EMBL" id="ASS74454.1"/>
    </source>
</evidence>
<evidence type="ECO:0000256" key="1">
    <source>
        <dbReference type="ARBA" id="ARBA00022729"/>
    </source>
</evidence>
<evidence type="ECO:0000256" key="2">
    <source>
        <dbReference type="RuleBase" id="RU362119"/>
    </source>
</evidence>
<dbReference type="InterPro" id="IPR029052">
    <property type="entry name" value="Metallo-depent_PP-like"/>
</dbReference>
<dbReference type="EMBL" id="CP022657">
    <property type="protein sequence ID" value="ASS74454.1"/>
    <property type="molecule type" value="Genomic_DNA"/>
</dbReference>
<comment type="similarity">
    <text evidence="2">Belongs to the 5'-nucleotidase family.</text>
</comment>
<dbReference type="Proteomes" id="UP000214688">
    <property type="component" value="Chromosome"/>
</dbReference>
<dbReference type="OrthoDB" id="9793179at2"/>
<dbReference type="GO" id="GO:0008768">
    <property type="term" value="F:UDP-sugar diphosphatase activity"/>
    <property type="evidence" value="ECO:0007669"/>
    <property type="project" value="TreeGrafter"/>
</dbReference>
<evidence type="ECO:0000259" key="4">
    <source>
        <dbReference type="Pfam" id="PF02872"/>
    </source>
</evidence>
<dbReference type="Gene3D" id="3.90.780.10">
    <property type="entry name" value="5'-Nucleotidase, C-terminal domain"/>
    <property type="match status" value="1"/>
</dbReference>
<dbReference type="RefSeq" id="WP_094235706.1">
    <property type="nucleotide sequence ID" value="NZ_CP022657.1"/>
</dbReference>
<dbReference type="InterPro" id="IPR006179">
    <property type="entry name" value="5_nucleotidase/apyrase"/>
</dbReference>
<name>A0A223CZ52_9BACL</name>
<organism evidence="5 6">
    <name type="scientific">Tumebacillus algifaecis</name>
    <dbReference type="NCBI Taxonomy" id="1214604"/>
    <lineage>
        <taxon>Bacteria</taxon>
        <taxon>Bacillati</taxon>
        <taxon>Bacillota</taxon>
        <taxon>Bacilli</taxon>
        <taxon>Bacillales</taxon>
        <taxon>Alicyclobacillaceae</taxon>
        <taxon>Tumebacillus</taxon>
    </lineage>
</organism>
<gene>
    <name evidence="5" type="ORF">CIG75_05255</name>
</gene>
<dbReference type="Gene3D" id="3.60.21.10">
    <property type="match status" value="1"/>
</dbReference>
<keyword evidence="6" id="KW-1185">Reference proteome</keyword>
<dbReference type="GO" id="GO:0000166">
    <property type="term" value="F:nucleotide binding"/>
    <property type="evidence" value="ECO:0007669"/>
    <property type="project" value="UniProtKB-KW"/>
</dbReference>
<dbReference type="GO" id="GO:0008253">
    <property type="term" value="F:5'-nucleotidase activity"/>
    <property type="evidence" value="ECO:0007669"/>
    <property type="project" value="TreeGrafter"/>
</dbReference>
<feature type="domain" description="5'-Nucleotidase C-terminal" evidence="4">
    <location>
        <begin position="291"/>
        <end position="428"/>
    </location>
</feature>
<keyword evidence="1" id="KW-0732">Signal</keyword>
<dbReference type="GO" id="GO:0009166">
    <property type="term" value="P:nucleotide catabolic process"/>
    <property type="evidence" value="ECO:0007669"/>
    <property type="project" value="InterPro"/>
</dbReference>
<keyword evidence="2" id="KW-0378">Hydrolase</keyword>
<dbReference type="KEGG" id="tab:CIG75_05255"/>
<protein>
    <recommendedName>
        <fullName evidence="7">Bifunctional metallophosphatase/5'-nucleotidase</fullName>
    </recommendedName>
</protein>
<dbReference type="Pfam" id="PF02872">
    <property type="entry name" value="5_nucleotid_C"/>
    <property type="match status" value="1"/>
</dbReference>
<dbReference type="SUPFAM" id="SSF55816">
    <property type="entry name" value="5'-nucleotidase (syn. UDP-sugar hydrolase), C-terminal domain"/>
    <property type="match status" value="1"/>
</dbReference>
<dbReference type="InterPro" id="IPR004843">
    <property type="entry name" value="Calcineurin-like_PHP"/>
</dbReference>
<evidence type="ECO:0000259" key="3">
    <source>
        <dbReference type="Pfam" id="PF00149"/>
    </source>
</evidence>
<evidence type="ECO:0008006" key="7">
    <source>
        <dbReference type="Google" id="ProtNLM"/>
    </source>
</evidence>
<dbReference type="GO" id="GO:0030288">
    <property type="term" value="C:outer membrane-bounded periplasmic space"/>
    <property type="evidence" value="ECO:0007669"/>
    <property type="project" value="TreeGrafter"/>
</dbReference>
<dbReference type="AlphaFoldDB" id="A0A223CZ52"/>
<dbReference type="Pfam" id="PF00149">
    <property type="entry name" value="Metallophos"/>
    <property type="match status" value="1"/>
</dbReference>
<keyword evidence="2" id="KW-0547">Nucleotide-binding</keyword>
<dbReference type="PANTHER" id="PTHR11575">
    <property type="entry name" value="5'-NUCLEOTIDASE-RELATED"/>
    <property type="match status" value="1"/>
</dbReference>
<evidence type="ECO:0000313" key="6">
    <source>
        <dbReference type="Proteomes" id="UP000214688"/>
    </source>
</evidence>
<proteinExistence type="inferred from homology"/>
<reference evidence="5 6" key="1">
    <citation type="journal article" date="2015" name="Int. J. Syst. Evol. Microbiol.">
        <title>Tumebacillus algifaecis sp. nov., isolated from decomposing algal scum.</title>
        <authorList>
            <person name="Wu Y.F."/>
            <person name="Zhang B."/>
            <person name="Xing P."/>
            <person name="Wu Q.L."/>
            <person name="Liu S.J."/>
        </authorList>
    </citation>
    <scope>NUCLEOTIDE SEQUENCE [LARGE SCALE GENOMIC DNA]</scope>
    <source>
        <strain evidence="5 6">THMBR28</strain>
    </source>
</reference>
<dbReference type="SUPFAM" id="SSF56300">
    <property type="entry name" value="Metallo-dependent phosphatases"/>
    <property type="match status" value="1"/>
</dbReference>